<evidence type="ECO:0000313" key="1">
    <source>
        <dbReference type="EMBL" id="GAU21725.1"/>
    </source>
</evidence>
<dbReference type="AlphaFoldDB" id="A0A2Z6MFM4"/>
<protein>
    <recommendedName>
        <fullName evidence="3">Aminotransferase-like plant mobile domain-containing protein</fullName>
    </recommendedName>
</protein>
<dbReference type="Proteomes" id="UP000242715">
    <property type="component" value="Unassembled WGS sequence"/>
</dbReference>
<sequence>MANCVLRQFGYVKTIPRYPHRFAPLATSPQEINYQFARFMDQVLTPRMLESHALNLWLMTPNYMTWYMKISHSYLEPLPAGDLPRPAELDVIIDEEAEGVTP</sequence>
<proteinExistence type="predicted"/>
<evidence type="ECO:0008006" key="3">
    <source>
        <dbReference type="Google" id="ProtNLM"/>
    </source>
</evidence>
<reference evidence="2" key="1">
    <citation type="journal article" date="2017" name="Front. Plant Sci.">
        <title>Climate Clever Clovers: New Paradigm to Reduce the Environmental Footprint of Ruminants by Breeding Low Methanogenic Forages Utilizing Haplotype Variation.</title>
        <authorList>
            <person name="Kaur P."/>
            <person name="Appels R."/>
            <person name="Bayer P.E."/>
            <person name="Keeble-Gagnere G."/>
            <person name="Wang J."/>
            <person name="Hirakawa H."/>
            <person name="Shirasawa K."/>
            <person name="Vercoe P."/>
            <person name="Stefanova K."/>
            <person name="Durmic Z."/>
            <person name="Nichols P."/>
            <person name="Revell C."/>
            <person name="Isobe S.N."/>
            <person name="Edwards D."/>
            <person name="Erskine W."/>
        </authorList>
    </citation>
    <scope>NUCLEOTIDE SEQUENCE [LARGE SCALE GENOMIC DNA]</scope>
    <source>
        <strain evidence="2">cv. Daliak</strain>
    </source>
</reference>
<accession>A0A2Z6MFM4</accession>
<keyword evidence="2" id="KW-1185">Reference proteome</keyword>
<dbReference type="EMBL" id="DF973237">
    <property type="protein sequence ID" value="GAU21725.1"/>
    <property type="molecule type" value="Genomic_DNA"/>
</dbReference>
<dbReference type="OrthoDB" id="1733861at2759"/>
<evidence type="ECO:0000313" key="2">
    <source>
        <dbReference type="Proteomes" id="UP000242715"/>
    </source>
</evidence>
<name>A0A2Z6MFM4_TRISU</name>
<organism evidence="1 2">
    <name type="scientific">Trifolium subterraneum</name>
    <name type="common">Subterranean clover</name>
    <dbReference type="NCBI Taxonomy" id="3900"/>
    <lineage>
        <taxon>Eukaryota</taxon>
        <taxon>Viridiplantae</taxon>
        <taxon>Streptophyta</taxon>
        <taxon>Embryophyta</taxon>
        <taxon>Tracheophyta</taxon>
        <taxon>Spermatophyta</taxon>
        <taxon>Magnoliopsida</taxon>
        <taxon>eudicotyledons</taxon>
        <taxon>Gunneridae</taxon>
        <taxon>Pentapetalae</taxon>
        <taxon>rosids</taxon>
        <taxon>fabids</taxon>
        <taxon>Fabales</taxon>
        <taxon>Fabaceae</taxon>
        <taxon>Papilionoideae</taxon>
        <taxon>50 kb inversion clade</taxon>
        <taxon>NPAAA clade</taxon>
        <taxon>Hologalegina</taxon>
        <taxon>IRL clade</taxon>
        <taxon>Trifolieae</taxon>
        <taxon>Trifolium</taxon>
    </lineage>
</organism>
<gene>
    <name evidence="1" type="ORF">TSUD_328500</name>
</gene>